<evidence type="ECO:0000313" key="2">
    <source>
        <dbReference type="Proteomes" id="UP000053558"/>
    </source>
</evidence>
<reference evidence="2" key="1">
    <citation type="journal article" date="2012" name="Science">
        <title>The Paleozoic origin of enzymatic lignin decomposition reconstructed from 31 fungal genomes.</title>
        <authorList>
            <person name="Floudas D."/>
            <person name="Binder M."/>
            <person name="Riley R."/>
            <person name="Barry K."/>
            <person name="Blanchette R.A."/>
            <person name="Henrissat B."/>
            <person name="Martinez A.T."/>
            <person name="Otillar R."/>
            <person name="Spatafora J.W."/>
            <person name="Yadav J.S."/>
            <person name="Aerts A."/>
            <person name="Benoit I."/>
            <person name="Boyd A."/>
            <person name="Carlson A."/>
            <person name="Copeland A."/>
            <person name="Coutinho P.M."/>
            <person name="de Vries R.P."/>
            <person name="Ferreira P."/>
            <person name="Findley K."/>
            <person name="Foster B."/>
            <person name="Gaskell J."/>
            <person name="Glotzer D."/>
            <person name="Gorecki P."/>
            <person name="Heitman J."/>
            <person name="Hesse C."/>
            <person name="Hori C."/>
            <person name="Igarashi K."/>
            <person name="Jurgens J.A."/>
            <person name="Kallen N."/>
            <person name="Kersten P."/>
            <person name="Kohler A."/>
            <person name="Kuees U."/>
            <person name="Kumar T.K.A."/>
            <person name="Kuo A."/>
            <person name="LaButti K."/>
            <person name="Larrondo L.F."/>
            <person name="Lindquist E."/>
            <person name="Ling A."/>
            <person name="Lombard V."/>
            <person name="Lucas S."/>
            <person name="Lundell T."/>
            <person name="Martin R."/>
            <person name="McLaughlin D.J."/>
            <person name="Morgenstern I."/>
            <person name="Morin E."/>
            <person name="Murat C."/>
            <person name="Nagy L.G."/>
            <person name="Nolan M."/>
            <person name="Ohm R.A."/>
            <person name="Patyshakuliyeva A."/>
            <person name="Rokas A."/>
            <person name="Ruiz-Duenas F.J."/>
            <person name="Sabat G."/>
            <person name="Salamov A."/>
            <person name="Samejima M."/>
            <person name="Schmutz J."/>
            <person name="Slot J.C."/>
            <person name="St John F."/>
            <person name="Stenlid J."/>
            <person name="Sun H."/>
            <person name="Sun S."/>
            <person name="Syed K."/>
            <person name="Tsang A."/>
            <person name="Wiebenga A."/>
            <person name="Young D."/>
            <person name="Pisabarro A."/>
            <person name="Eastwood D.C."/>
            <person name="Martin F."/>
            <person name="Cullen D."/>
            <person name="Grigoriev I.V."/>
            <person name="Hibbett D.S."/>
        </authorList>
    </citation>
    <scope>NUCLEOTIDE SEQUENCE [LARGE SCALE GENOMIC DNA]</scope>
    <source>
        <strain evidence="2">RWD-64-598 SS2</strain>
    </source>
</reference>
<evidence type="ECO:0000313" key="1">
    <source>
        <dbReference type="EMBL" id="EIW79943.1"/>
    </source>
</evidence>
<proteinExistence type="predicted"/>
<organism evidence="1 2">
    <name type="scientific">Coniophora puteana (strain RWD-64-598)</name>
    <name type="common">Brown rot fungus</name>
    <dbReference type="NCBI Taxonomy" id="741705"/>
    <lineage>
        <taxon>Eukaryota</taxon>
        <taxon>Fungi</taxon>
        <taxon>Dikarya</taxon>
        <taxon>Basidiomycota</taxon>
        <taxon>Agaricomycotina</taxon>
        <taxon>Agaricomycetes</taxon>
        <taxon>Agaricomycetidae</taxon>
        <taxon>Boletales</taxon>
        <taxon>Coniophorineae</taxon>
        <taxon>Coniophoraceae</taxon>
        <taxon>Coniophora</taxon>
    </lineage>
</organism>
<sequence>MSPAHATPHLSIGFSPVLERVVEAILLIAWMGVEPRLTCIIWQITLAWLMRRNEERSMNNSALLYNLHPRYLIEPNVPSKLSVLPYLQLHFFFALQMWSKLLSAVLVSLVFQGTQAQVVAPTGTLASILPAATDPAFGGFVSDGGAGGNINGQNLLTLSDPAVVNADGSVNFPSAHTGYAIIDPTNPSQITIIGDYSGSNPDFWHGTPDNSGAGGGVINVLPDDIDCNGNADCFSPAPHTAAIPIPGNSTGALNVWPVHPNEGDYIYNTMFELNVQDPTTLNSQTQPFSGQRTVPVLFNVSQGHAGYGSRALTSGQGDDAANHFYLWEGDTTGLKVARAPWASRTDTTTWDYWHGGDGWVTNQPLTYNGDAYGNVLNLTNQNLFYGCDVRYIDRFNTFIITFSGGADYSQYIAYSTSGDITGPYSDPAILFNPQLNSGCAGKSGLQLTDFPQMHWDYYGTTASQTLVSWISCDYYTDMGIVEWS</sequence>
<gene>
    <name evidence="1" type="ORF">CONPUDRAFT_74248</name>
</gene>
<dbReference type="KEGG" id="cput:CONPUDRAFT_74248"/>
<dbReference type="GeneID" id="19209205"/>
<accession>A0A5M3MLH1</accession>
<dbReference type="EMBL" id="JH711580">
    <property type="protein sequence ID" value="EIW79943.1"/>
    <property type="molecule type" value="Genomic_DNA"/>
</dbReference>
<comment type="caution">
    <text evidence="1">The sequence shown here is derived from an EMBL/GenBank/DDBJ whole genome shotgun (WGS) entry which is preliminary data.</text>
</comment>
<dbReference type="AlphaFoldDB" id="A0A5M3MLH1"/>
<keyword evidence="2" id="KW-1185">Reference proteome</keyword>
<dbReference type="OrthoDB" id="10653080at2759"/>
<protein>
    <submittedName>
        <fullName evidence="1">Uncharacterized protein</fullName>
    </submittedName>
</protein>
<dbReference type="Proteomes" id="UP000053558">
    <property type="component" value="Unassembled WGS sequence"/>
</dbReference>
<name>A0A5M3MLH1_CONPW</name>
<dbReference type="RefSeq" id="XP_007769836.1">
    <property type="nucleotide sequence ID" value="XM_007771646.1"/>
</dbReference>